<dbReference type="EMBL" id="JAKWFO010000014">
    <property type="protein sequence ID" value="KAI9632720.1"/>
    <property type="molecule type" value="Genomic_DNA"/>
</dbReference>
<comment type="caution">
    <text evidence="1">The sequence shown here is derived from an EMBL/GenBank/DDBJ whole genome shotgun (WGS) entry which is preliminary data.</text>
</comment>
<keyword evidence="2" id="KW-1185">Reference proteome</keyword>
<sequence>MAVIWDGAGHWPPAAMMQCDVARRANGWREVLELPASQDGFRLIFDFNETHVFICAVGQIHIVDRKTQQPMASFPSLTTTVQDMCAVVYHLDFDPAHLTITTAYPSGQSEANRATAWGEKTIVVNFNKRATELDVDQTHVVLTVAGRPSFFDTRSLPSLPLGPDAGSSSPIPPLYLHLTSTSAADFVSSFSDSSPNPHGPSIQPRIHRNSLYYHYHSKQGGYLRGPLFNPVADGQETVQEWRSLLGENRDQV</sequence>
<evidence type="ECO:0000313" key="1">
    <source>
        <dbReference type="EMBL" id="KAI9632720.1"/>
    </source>
</evidence>
<protein>
    <submittedName>
        <fullName evidence="1">Uncharacterized protein</fullName>
    </submittedName>
</protein>
<dbReference type="AlphaFoldDB" id="A0AA38H2G3"/>
<name>A0AA38H2G3_9TREE</name>
<gene>
    <name evidence="1" type="ORF">MKK02DRAFT_41031</name>
</gene>
<evidence type="ECO:0000313" key="2">
    <source>
        <dbReference type="Proteomes" id="UP001164286"/>
    </source>
</evidence>
<accession>A0AA38H2G3</accession>
<dbReference type="Proteomes" id="UP001164286">
    <property type="component" value="Unassembled WGS sequence"/>
</dbReference>
<reference evidence="1" key="1">
    <citation type="journal article" date="2022" name="G3 (Bethesda)">
        <title>High quality genome of the basidiomycete yeast Dioszegia hungarica PDD-24b-2 isolated from cloud water.</title>
        <authorList>
            <person name="Jarrige D."/>
            <person name="Haridas S."/>
            <person name="Bleykasten-Grosshans C."/>
            <person name="Joly M."/>
            <person name="Nadalig T."/>
            <person name="Sancelme M."/>
            <person name="Vuilleumier S."/>
            <person name="Grigoriev I.V."/>
            <person name="Amato P."/>
            <person name="Bringel F."/>
        </authorList>
    </citation>
    <scope>NUCLEOTIDE SEQUENCE</scope>
    <source>
        <strain evidence="1">PDD-24b-2</strain>
    </source>
</reference>
<dbReference type="GeneID" id="77730595"/>
<dbReference type="RefSeq" id="XP_052942497.1">
    <property type="nucleotide sequence ID" value="XM_053091390.1"/>
</dbReference>
<proteinExistence type="predicted"/>
<organism evidence="1 2">
    <name type="scientific">Dioszegia hungarica</name>
    <dbReference type="NCBI Taxonomy" id="4972"/>
    <lineage>
        <taxon>Eukaryota</taxon>
        <taxon>Fungi</taxon>
        <taxon>Dikarya</taxon>
        <taxon>Basidiomycota</taxon>
        <taxon>Agaricomycotina</taxon>
        <taxon>Tremellomycetes</taxon>
        <taxon>Tremellales</taxon>
        <taxon>Bulleribasidiaceae</taxon>
        <taxon>Dioszegia</taxon>
    </lineage>
</organism>